<dbReference type="InParanoid" id="A0A1E7FD37"/>
<organism evidence="2 3">
    <name type="scientific">Fragilariopsis cylindrus CCMP1102</name>
    <dbReference type="NCBI Taxonomy" id="635003"/>
    <lineage>
        <taxon>Eukaryota</taxon>
        <taxon>Sar</taxon>
        <taxon>Stramenopiles</taxon>
        <taxon>Ochrophyta</taxon>
        <taxon>Bacillariophyta</taxon>
        <taxon>Bacillariophyceae</taxon>
        <taxon>Bacillariophycidae</taxon>
        <taxon>Bacillariales</taxon>
        <taxon>Bacillariaceae</taxon>
        <taxon>Fragilariopsis</taxon>
    </lineage>
</organism>
<dbReference type="InterPro" id="IPR013216">
    <property type="entry name" value="Methyltransf_11"/>
</dbReference>
<accession>A0A1E7FD37</accession>
<gene>
    <name evidence="2" type="ORF">FRACYDRAFT_238645</name>
</gene>
<sequence length="298" mass="32878">MLRRMMIYDNSGRNMSTTSSNTTVVQIDNDNDNDMKKQLSLLDVACGTGTVTLQAISLYRLKVTATDIAPSMVQRTKQRVKEQLAITIEEQKTNDSNTNNNDDLSLPESITILDGQISLPNEWTNTFDFVVSNFGVIFFKDCLEGLKEMLRCAKSNGEGAVAFTAWGSEEQTQAFRIFPDVAKEICPNLISTGTPKRITGSIDVLTQLMMDAGCCIDSIQIIGPISKQLIVASPEEFYSRFALTSPNTVDMISKMDKETKTKFRSRVIELAKERGGGTSASTIISMPSSAYIAYGRKN</sequence>
<dbReference type="EMBL" id="KV784358">
    <property type="protein sequence ID" value="OEU16059.1"/>
    <property type="molecule type" value="Genomic_DNA"/>
</dbReference>
<keyword evidence="2" id="KW-0808">Transferase</keyword>
<dbReference type="PANTHER" id="PTHR43591:SF24">
    <property type="entry name" value="2-METHOXY-6-POLYPRENYL-1,4-BENZOQUINOL METHYLASE, MITOCHONDRIAL"/>
    <property type="match status" value="1"/>
</dbReference>
<protein>
    <submittedName>
        <fullName evidence="2">S-adenosyl-L-methionine-dependent methyltransferase</fullName>
    </submittedName>
</protein>
<proteinExistence type="predicted"/>
<dbReference type="GO" id="GO:0032259">
    <property type="term" value="P:methylation"/>
    <property type="evidence" value="ECO:0007669"/>
    <property type="project" value="UniProtKB-KW"/>
</dbReference>
<dbReference type="Gene3D" id="3.40.50.150">
    <property type="entry name" value="Vaccinia Virus protein VP39"/>
    <property type="match status" value="1"/>
</dbReference>
<dbReference type="SUPFAM" id="SSF53335">
    <property type="entry name" value="S-adenosyl-L-methionine-dependent methyltransferases"/>
    <property type="match status" value="1"/>
</dbReference>
<keyword evidence="3" id="KW-1185">Reference proteome</keyword>
<dbReference type="PANTHER" id="PTHR43591">
    <property type="entry name" value="METHYLTRANSFERASE"/>
    <property type="match status" value="1"/>
</dbReference>
<dbReference type="OrthoDB" id="2013972at2759"/>
<name>A0A1E7FD37_9STRA</name>
<dbReference type="Proteomes" id="UP000095751">
    <property type="component" value="Unassembled WGS sequence"/>
</dbReference>
<feature type="domain" description="Methyltransferase type 11" evidence="1">
    <location>
        <begin position="42"/>
        <end position="158"/>
    </location>
</feature>
<dbReference type="KEGG" id="fcy:FRACYDRAFT_238645"/>
<dbReference type="InterPro" id="IPR029063">
    <property type="entry name" value="SAM-dependent_MTases_sf"/>
</dbReference>
<dbReference type="Pfam" id="PF08241">
    <property type="entry name" value="Methyltransf_11"/>
    <property type="match status" value="1"/>
</dbReference>
<evidence type="ECO:0000259" key="1">
    <source>
        <dbReference type="Pfam" id="PF08241"/>
    </source>
</evidence>
<dbReference type="GO" id="GO:0008757">
    <property type="term" value="F:S-adenosylmethionine-dependent methyltransferase activity"/>
    <property type="evidence" value="ECO:0007669"/>
    <property type="project" value="InterPro"/>
</dbReference>
<keyword evidence="2" id="KW-0489">Methyltransferase</keyword>
<dbReference type="CDD" id="cd02440">
    <property type="entry name" value="AdoMet_MTases"/>
    <property type="match status" value="1"/>
</dbReference>
<evidence type="ECO:0000313" key="3">
    <source>
        <dbReference type="Proteomes" id="UP000095751"/>
    </source>
</evidence>
<evidence type="ECO:0000313" key="2">
    <source>
        <dbReference type="EMBL" id="OEU16059.1"/>
    </source>
</evidence>
<dbReference type="AlphaFoldDB" id="A0A1E7FD37"/>
<reference evidence="2 3" key="1">
    <citation type="submission" date="2016-09" db="EMBL/GenBank/DDBJ databases">
        <title>Extensive genetic diversity and differential bi-allelic expression allows diatom success in the polar Southern Ocean.</title>
        <authorList>
            <consortium name="DOE Joint Genome Institute"/>
            <person name="Mock T."/>
            <person name="Otillar R.P."/>
            <person name="Strauss J."/>
            <person name="Dupont C."/>
            <person name="Frickenhaus S."/>
            <person name="Maumus F."/>
            <person name="Mcmullan M."/>
            <person name="Sanges R."/>
            <person name="Schmutz J."/>
            <person name="Toseland A."/>
            <person name="Valas R."/>
            <person name="Veluchamy A."/>
            <person name="Ward B.J."/>
            <person name="Allen A."/>
            <person name="Barry K."/>
            <person name="Falciatore A."/>
            <person name="Ferrante M."/>
            <person name="Fortunato A.E."/>
            <person name="Gloeckner G."/>
            <person name="Gruber A."/>
            <person name="Hipkin R."/>
            <person name="Janech M."/>
            <person name="Kroth P."/>
            <person name="Leese F."/>
            <person name="Lindquist E."/>
            <person name="Lyon B.R."/>
            <person name="Martin J."/>
            <person name="Mayer C."/>
            <person name="Parker M."/>
            <person name="Quesneville H."/>
            <person name="Raymond J."/>
            <person name="Uhlig C."/>
            <person name="Valentin K.U."/>
            <person name="Worden A.Z."/>
            <person name="Armbrust E.V."/>
            <person name="Bowler C."/>
            <person name="Green B."/>
            <person name="Moulton V."/>
            <person name="Van Oosterhout C."/>
            <person name="Grigoriev I."/>
        </authorList>
    </citation>
    <scope>NUCLEOTIDE SEQUENCE [LARGE SCALE GENOMIC DNA]</scope>
    <source>
        <strain evidence="2 3">CCMP1102</strain>
    </source>
</reference>